<evidence type="ECO:0000259" key="1">
    <source>
        <dbReference type="Pfam" id="PF00085"/>
    </source>
</evidence>
<gene>
    <name evidence="2" type="ORF">PDIGIT_LOCUS15316</name>
</gene>
<dbReference type="InterPro" id="IPR013766">
    <property type="entry name" value="Thioredoxin_domain"/>
</dbReference>
<protein>
    <recommendedName>
        <fullName evidence="1">Thioredoxin domain-containing protein</fullName>
    </recommendedName>
</protein>
<dbReference type="CDD" id="cd02947">
    <property type="entry name" value="TRX_family"/>
    <property type="match status" value="1"/>
</dbReference>
<dbReference type="OrthoDB" id="19690at2759"/>
<comment type="caution">
    <text evidence="2">The sequence shown here is derived from an EMBL/GenBank/DDBJ whole genome shotgun (WGS) entry which is preliminary data.</text>
</comment>
<dbReference type="Pfam" id="PF00085">
    <property type="entry name" value="Thioredoxin"/>
    <property type="match status" value="1"/>
</dbReference>
<dbReference type="EMBL" id="CAOQHR010000013">
    <property type="protein sequence ID" value="CAI6342113.1"/>
    <property type="molecule type" value="Genomic_DNA"/>
</dbReference>
<dbReference type="Proteomes" id="UP001152607">
    <property type="component" value="Unassembled WGS sequence"/>
</dbReference>
<evidence type="ECO:0000313" key="3">
    <source>
        <dbReference type="Proteomes" id="UP001152607"/>
    </source>
</evidence>
<organism evidence="2 3">
    <name type="scientific">Periconia digitata</name>
    <dbReference type="NCBI Taxonomy" id="1303443"/>
    <lineage>
        <taxon>Eukaryota</taxon>
        <taxon>Fungi</taxon>
        <taxon>Dikarya</taxon>
        <taxon>Ascomycota</taxon>
        <taxon>Pezizomycotina</taxon>
        <taxon>Dothideomycetes</taxon>
        <taxon>Pleosporomycetidae</taxon>
        <taxon>Pleosporales</taxon>
        <taxon>Massarineae</taxon>
        <taxon>Periconiaceae</taxon>
        <taxon>Periconia</taxon>
    </lineage>
</organism>
<evidence type="ECO:0000313" key="2">
    <source>
        <dbReference type="EMBL" id="CAI6342113.1"/>
    </source>
</evidence>
<dbReference type="InterPro" id="IPR036249">
    <property type="entry name" value="Thioredoxin-like_sf"/>
</dbReference>
<feature type="domain" description="Thioredoxin" evidence="1">
    <location>
        <begin position="93"/>
        <end position="170"/>
    </location>
</feature>
<name>A0A9W4US92_9PLEO</name>
<dbReference type="Gene3D" id="3.40.30.10">
    <property type="entry name" value="Glutaredoxin"/>
    <property type="match status" value="1"/>
</dbReference>
<proteinExistence type="predicted"/>
<accession>A0A9W4US92</accession>
<sequence>MRCLPCVWATLHPSVSNLCARTPIATSYTIAMIFRSALSTIPLSASRPAATATHARRAFLTSSSDVSASQNRVFDSIRQPSDLHTLTLLSATSNRPLITLWSASWCSTCKAVKPLVKDLIEHERVGEPEGGLAFAEVELDSTLIGDLGLKYMITSMPTLLAFSRQEAQMDTKLVKPDLMKNREFLRNWLLHEAKRGGRAGGGGSSLLGGWFGRA</sequence>
<reference evidence="2" key="1">
    <citation type="submission" date="2023-01" db="EMBL/GenBank/DDBJ databases">
        <authorList>
            <person name="Van Ghelder C."/>
            <person name="Rancurel C."/>
        </authorList>
    </citation>
    <scope>NUCLEOTIDE SEQUENCE</scope>
    <source>
        <strain evidence="2">CNCM I-4278</strain>
    </source>
</reference>
<keyword evidence="3" id="KW-1185">Reference proteome</keyword>
<dbReference type="AlphaFoldDB" id="A0A9W4US92"/>
<dbReference type="SUPFAM" id="SSF52833">
    <property type="entry name" value="Thioredoxin-like"/>
    <property type="match status" value="1"/>
</dbReference>